<gene>
    <name evidence="1" type="ORF">P5673_030305</name>
</gene>
<dbReference type="AlphaFoldDB" id="A0AAD9PUH6"/>
<accession>A0AAD9PUH6</accession>
<protein>
    <submittedName>
        <fullName evidence="1">Uncharacterized protein</fullName>
    </submittedName>
</protein>
<keyword evidence="2" id="KW-1185">Reference proteome</keyword>
<evidence type="ECO:0000313" key="2">
    <source>
        <dbReference type="Proteomes" id="UP001249851"/>
    </source>
</evidence>
<comment type="caution">
    <text evidence="1">The sequence shown here is derived from an EMBL/GenBank/DDBJ whole genome shotgun (WGS) entry which is preliminary data.</text>
</comment>
<name>A0AAD9PUH6_ACRCE</name>
<sequence length="78" mass="8525">MPVSKREVQILLKRYLERPELFAPLPARQTSQDLQQSGGSQIIQAPSAARQACEVGFAVDVVQQELSGGCPTSRKPCE</sequence>
<dbReference type="Proteomes" id="UP001249851">
    <property type="component" value="Unassembled WGS sequence"/>
</dbReference>
<reference evidence="1" key="1">
    <citation type="journal article" date="2023" name="G3 (Bethesda)">
        <title>Whole genome assembly and annotation of the endangered Caribbean coral Acropora cervicornis.</title>
        <authorList>
            <person name="Selwyn J.D."/>
            <person name="Vollmer S.V."/>
        </authorList>
    </citation>
    <scope>NUCLEOTIDE SEQUENCE</scope>
    <source>
        <strain evidence="1">K2</strain>
    </source>
</reference>
<proteinExistence type="predicted"/>
<evidence type="ECO:0000313" key="1">
    <source>
        <dbReference type="EMBL" id="KAK2549308.1"/>
    </source>
</evidence>
<reference evidence="1" key="2">
    <citation type="journal article" date="2023" name="Science">
        <title>Genomic signatures of disease resistance in endangered staghorn corals.</title>
        <authorList>
            <person name="Vollmer S.V."/>
            <person name="Selwyn J.D."/>
            <person name="Despard B.A."/>
            <person name="Roesel C.L."/>
        </authorList>
    </citation>
    <scope>NUCLEOTIDE SEQUENCE</scope>
    <source>
        <strain evidence="1">K2</strain>
    </source>
</reference>
<organism evidence="1 2">
    <name type="scientific">Acropora cervicornis</name>
    <name type="common">Staghorn coral</name>
    <dbReference type="NCBI Taxonomy" id="6130"/>
    <lineage>
        <taxon>Eukaryota</taxon>
        <taxon>Metazoa</taxon>
        <taxon>Cnidaria</taxon>
        <taxon>Anthozoa</taxon>
        <taxon>Hexacorallia</taxon>
        <taxon>Scleractinia</taxon>
        <taxon>Astrocoeniina</taxon>
        <taxon>Acroporidae</taxon>
        <taxon>Acropora</taxon>
    </lineage>
</organism>
<dbReference type="EMBL" id="JARQWQ010000128">
    <property type="protein sequence ID" value="KAK2549308.1"/>
    <property type="molecule type" value="Genomic_DNA"/>
</dbReference>